<dbReference type="SUPFAM" id="SSF48371">
    <property type="entry name" value="ARM repeat"/>
    <property type="match status" value="1"/>
</dbReference>
<dbReference type="Gene3D" id="1.25.10.10">
    <property type="entry name" value="Leucine-rich Repeat Variant"/>
    <property type="match status" value="1"/>
</dbReference>
<evidence type="ECO:0000259" key="6">
    <source>
        <dbReference type="SMART" id="SM01302"/>
    </source>
</evidence>
<feature type="region of interest" description="Disordered" evidence="5">
    <location>
        <begin position="1072"/>
        <end position="1193"/>
    </location>
</feature>
<dbReference type="InterPro" id="IPR029347">
    <property type="entry name" value="Raptor_N"/>
</dbReference>
<dbReference type="InterPro" id="IPR011989">
    <property type="entry name" value="ARM-like"/>
</dbReference>
<evidence type="ECO:0000313" key="7">
    <source>
        <dbReference type="EMBL" id="KAF9447533.1"/>
    </source>
</evidence>
<sequence>MYRESRPSQNGNSYPEGVGWPQGPASRVDTQSSDSDTEREYRSASLSDPDARLQGGSDINGGGSPDDNQNPSIDILPDSGPPIPYWSVKRHLTCGNPTPGPPWSQQFVPWRGSAPGKLKTANAALVLCLNIDVDPPDVVKTNPCAVLESWVNPHTLPSHKALEAIGSNLQHQFEGLSLKIAYKPILDPSLEDLRRFCQTLRRQAKDDAVLFYYNGHGVPKPTSSGELWCFNRNYTQYIPVSLQEVQSWIGSPGVYIWDCSAAGHLLNNFNTFARRRDQEARAAHGEFPEGVHPFTDSLQLAACGPNEQLPSCPELPSDVFTACLTSPIDIALRYFIMNNQLPNGISIDMVIQLPGDLKDRRTPLGELNWIFTAITDTIAWTTFPRDIFVKLYRSDLLIASLFRNFLLAERVMKNYHCTPLTEPRLPPTNTHPLWDTWDLAVDACLRQLPDLLYRQPELKGGNLAKLGVTPDKLGQPGKDPFGGLFKPPDAKPYVYIPNRFFADQLTAFEVWISRGGSALTKRGPMALPVPPPLTLAPSDTNPTPSSLTPSGEKIPSTVPLTPLEKDALAKRTADELRQMRPRLDGINDQRHLVPRKPPDQLPIVLQVLLSQPHRLRALILLSQFVDLGPWAVHLVLTIGIFPYISKLLQAAGQDLRPVLIFIWARILAVDQSVQADLFNSAGFKYFSTVLSLKTDDVLPNSSEHKAMCSFILAAVSRDFPHGQAACWAERVFDNCYDRLEEPDFLLRQWTALCIAQMWAGNDEIKVYGVDHGTQDKLIRMLADDSAEVRSAALYALGTFMGASGSADVGRGGGGGTGTMYQLEERVHFRMEVAVATGATLAIKDDASPMCRKELLVVVSCLVKEWRGYFVVCAWLYWEEDRRWRAGVTGHATGHGHGFGHGHGHGHLHEEDVTNQAVTEWLDSFGDDEMLREENRVLLSSFFTIFVVLLDLSVDPYVEVATMAQTIVDYVMALLLESPFTKLESSTLDAPPSAPDSRRAAGGSGERTRNHSGGSASTTPIPPPSPNPDRPALIRSGDTLSSTIKRTSSFANATSSFIKSFAFPSVSSSPAGVGIGGGGGDEGGGTSRASPAPPLSGSSSFGWQYQDHTGSSGIVDLTKPPPPNLNFAKYESPYPADSLETSSSSSLHHEGAGTKKFPSATSTLYSHSRSSRDRDVMSSSSSSSISSSSTPPLYNDFQPYHVMEALMEEDMERLRARRRTGPYPRRNHHQGSQQHSQHSHSHHHGSGMPSPSNSTFSRDSGESSVILGLGTGAGIRDVLPLRSTFYDWCCEYFKEPQMRQTEADEPGSMQYNYQVWRNSRNEKVVSETKEQAHNAEFCRWDRPVATIQTGGYPLTIAFHSFDQQLVVANDSDIISVYDWSTRKRLSQWCNGNPRGTSITSIHIINQDVGGIIVVGSAEGIVRLYRNYDPVLEQGPVQMVSAFRALNEVVQLRQGAGMILDWKQSAGTLLVGGDSRVIKVWDAQTETQGLDMDTNSESPVTAIASDMGNSQTFAASFADGMVKIFDRRIEEEDSIVRTYSDHSSWVQNVRWHPRQGLQFLSASLDGQVKLWDMRGPPLPIKTWHIQPQGLSAFDAHPLTGVFAASSAIGPTNWRAQKIVVNSLNQPESLSSFHLQTGMTMAPLRTLPSLFIPRLSSLAFHPKEMLYGLGQPDGTIRVMGCKLSQPEFT</sequence>
<dbReference type="GO" id="GO:0031929">
    <property type="term" value="P:TOR signaling"/>
    <property type="evidence" value="ECO:0007669"/>
    <property type="project" value="InterPro"/>
</dbReference>
<dbReference type="GO" id="GO:0030674">
    <property type="term" value="F:protein-macromolecule adaptor activity"/>
    <property type="evidence" value="ECO:0007669"/>
    <property type="project" value="TreeGrafter"/>
</dbReference>
<dbReference type="InterPro" id="IPR015943">
    <property type="entry name" value="WD40/YVTN_repeat-like_dom_sf"/>
</dbReference>
<feature type="compositionally biased region" description="Polar residues" evidence="5">
    <location>
        <begin position="1248"/>
        <end position="1257"/>
    </location>
</feature>
<dbReference type="OrthoDB" id="10262360at2759"/>
<gene>
    <name evidence="7" type="ORF">P691DRAFT_776058</name>
</gene>
<dbReference type="InterPro" id="IPR004083">
    <property type="entry name" value="Raptor"/>
</dbReference>
<feature type="compositionally biased region" description="Low complexity" evidence="5">
    <location>
        <begin position="1086"/>
        <end position="1099"/>
    </location>
</feature>
<dbReference type="Pfam" id="PF14538">
    <property type="entry name" value="Raptor_N"/>
    <property type="match status" value="1"/>
</dbReference>
<dbReference type="GO" id="GO:0010506">
    <property type="term" value="P:regulation of autophagy"/>
    <property type="evidence" value="ECO:0007669"/>
    <property type="project" value="TreeGrafter"/>
</dbReference>
<feature type="repeat" description="WD" evidence="4">
    <location>
        <begin position="1537"/>
        <end position="1572"/>
    </location>
</feature>
<dbReference type="PANTHER" id="PTHR12848:SF16">
    <property type="entry name" value="REGULATORY-ASSOCIATED PROTEIN OF MTOR"/>
    <property type="match status" value="1"/>
</dbReference>
<feature type="compositionally biased region" description="Low complexity" evidence="5">
    <location>
        <begin position="1176"/>
        <end position="1188"/>
    </location>
</feature>
<dbReference type="GO" id="GO:0071230">
    <property type="term" value="P:cellular response to amino acid stimulus"/>
    <property type="evidence" value="ECO:0007669"/>
    <property type="project" value="TreeGrafter"/>
</dbReference>
<dbReference type="Gene3D" id="2.130.10.10">
    <property type="entry name" value="YVTN repeat-like/Quinoprotein amine dehydrogenase"/>
    <property type="match status" value="1"/>
</dbReference>
<dbReference type="Proteomes" id="UP000807342">
    <property type="component" value="Unassembled WGS sequence"/>
</dbReference>
<dbReference type="GO" id="GO:0031931">
    <property type="term" value="C:TORC1 complex"/>
    <property type="evidence" value="ECO:0007669"/>
    <property type="project" value="InterPro"/>
</dbReference>
<dbReference type="InterPro" id="IPR036322">
    <property type="entry name" value="WD40_repeat_dom_sf"/>
</dbReference>
<dbReference type="InterPro" id="IPR001680">
    <property type="entry name" value="WD40_rpt"/>
</dbReference>
<comment type="similarity">
    <text evidence="1">Belongs to the WD repeat RAPTOR family.</text>
</comment>
<protein>
    <recommendedName>
        <fullName evidence="6">Raptor N-terminal CASPase-like domain-containing protein</fullName>
    </recommendedName>
</protein>
<reference evidence="7" key="1">
    <citation type="submission" date="2020-11" db="EMBL/GenBank/DDBJ databases">
        <authorList>
            <consortium name="DOE Joint Genome Institute"/>
            <person name="Ahrendt S."/>
            <person name="Riley R."/>
            <person name="Andreopoulos W."/>
            <person name="Labutti K."/>
            <person name="Pangilinan J."/>
            <person name="Ruiz-Duenas F.J."/>
            <person name="Barrasa J.M."/>
            <person name="Sanchez-Garcia M."/>
            <person name="Camarero S."/>
            <person name="Miyauchi S."/>
            <person name="Serrano A."/>
            <person name="Linde D."/>
            <person name="Babiker R."/>
            <person name="Drula E."/>
            <person name="Ayuso-Fernandez I."/>
            <person name="Pacheco R."/>
            <person name="Padilla G."/>
            <person name="Ferreira P."/>
            <person name="Barriuso J."/>
            <person name="Kellner H."/>
            <person name="Castanera R."/>
            <person name="Alfaro M."/>
            <person name="Ramirez L."/>
            <person name="Pisabarro A.G."/>
            <person name="Kuo A."/>
            <person name="Tritt A."/>
            <person name="Lipzen A."/>
            <person name="He G."/>
            <person name="Yan M."/>
            <person name="Ng V."/>
            <person name="Cullen D."/>
            <person name="Martin F."/>
            <person name="Rosso M.-N."/>
            <person name="Henrissat B."/>
            <person name="Hibbett D."/>
            <person name="Martinez A.T."/>
            <person name="Grigoriev I.V."/>
        </authorList>
    </citation>
    <scope>NUCLEOTIDE SEQUENCE</scope>
    <source>
        <strain evidence="7">MF-IS2</strain>
    </source>
</reference>
<feature type="compositionally biased region" description="Polar residues" evidence="5">
    <location>
        <begin position="1100"/>
        <end position="1111"/>
    </location>
</feature>
<dbReference type="SMART" id="SM00320">
    <property type="entry name" value="WD40"/>
    <property type="match status" value="5"/>
</dbReference>
<feature type="region of interest" description="Disordered" evidence="5">
    <location>
        <begin position="533"/>
        <end position="558"/>
    </location>
</feature>
<proteinExistence type="inferred from homology"/>
<feature type="compositionally biased region" description="Gly residues" evidence="5">
    <location>
        <begin position="1072"/>
        <end position="1085"/>
    </location>
</feature>
<evidence type="ECO:0000256" key="1">
    <source>
        <dbReference type="ARBA" id="ARBA00009257"/>
    </source>
</evidence>
<dbReference type="SMART" id="SM01302">
    <property type="entry name" value="Raptor_N"/>
    <property type="match status" value="1"/>
</dbReference>
<evidence type="ECO:0000256" key="5">
    <source>
        <dbReference type="SAM" id="MobiDB-lite"/>
    </source>
</evidence>
<dbReference type="GO" id="GO:0005737">
    <property type="term" value="C:cytoplasm"/>
    <property type="evidence" value="ECO:0007669"/>
    <property type="project" value="TreeGrafter"/>
</dbReference>
<dbReference type="PROSITE" id="PS50294">
    <property type="entry name" value="WD_REPEATS_REGION"/>
    <property type="match status" value="1"/>
</dbReference>
<dbReference type="InterPro" id="IPR016024">
    <property type="entry name" value="ARM-type_fold"/>
</dbReference>
<keyword evidence="2 4" id="KW-0853">WD repeat</keyword>
<dbReference type="EMBL" id="MU151195">
    <property type="protein sequence ID" value="KAF9447533.1"/>
    <property type="molecule type" value="Genomic_DNA"/>
</dbReference>
<feature type="compositionally biased region" description="Polar residues" evidence="5">
    <location>
        <begin position="538"/>
        <end position="549"/>
    </location>
</feature>
<feature type="region of interest" description="Disordered" evidence="5">
    <location>
        <begin position="1220"/>
        <end position="1261"/>
    </location>
</feature>
<comment type="caution">
    <text evidence="7">The sequence shown here is derived from an EMBL/GenBank/DDBJ whole genome shotgun (WGS) entry which is preliminary data.</text>
</comment>
<keyword evidence="3" id="KW-0677">Repeat</keyword>
<dbReference type="PROSITE" id="PS50082">
    <property type="entry name" value="WD_REPEATS_2"/>
    <property type="match status" value="1"/>
</dbReference>
<dbReference type="PANTHER" id="PTHR12848">
    <property type="entry name" value="REGULATORY-ASSOCIATED PROTEIN OF MTOR"/>
    <property type="match status" value="1"/>
</dbReference>
<dbReference type="GO" id="GO:0009267">
    <property type="term" value="P:cellular response to starvation"/>
    <property type="evidence" value="ECO:0007669"/>
    <property type="project" value="TreeGrafter"/>
</dbReference>
<evidence type="ECO:0000313" key="8">
    <source>
        <dbReference type="Proteomes" id="UP000807342"/>
    </source>
</evidence>
<evidence type="ECO:0000256" key="3">
    <source>
        <dbReference type="ARBA" id="ARBA00022737"/>
    </source>
</evidence>
<name>A0A9P6C3Q9_9AGAR</name>
<dbReference type="SUPFAM" id="SSF50978">
    <property type="entry name" value="WD40 repeat-like"/>
    <property type="match status" value="1"/>
</dbReference>
<keyword evidence="8" id="KW-1185">Reference proteome</keyword>
<feature type="compositionally biased region" description="Pro residues" evidence="5">
    <location>
        <begin position="1019"/>
        <end position="1028"/>
    </location>
</feature>
<evidence type="ECO:0000256" key="2">
    <source>
        <dbReference type="ARBA" id="ARBA00022574"/>
    </source>
</evidence>
<evidence type="ECO:0000256" key="4">
    <source>
        <dbReference type="PROSITE-ProRule" id="PRU00221"/>
    </source>
</evidence>
<accession>A0A9P6C3Q9</accession>
<feature type="region of interest" description="Disordered" evidence="5">
    <location>
        <begin position="984"/>
        <end position="1035"/>
    </location>
</feature>
<feature type="domain" description="Raptor N-terminal CASPase-like" evidence="6">
    <location>
        <begin position="117"/>
        <end position="270"/>
    </location>
</feature>
<feature type="region of interest" description="Disordered" evidence="5">
    <location>
        <begin position="1"/>
        <end position="80"/>
    </location>
</feature>
<dbReference type="Pfam" id="PF00400">
    <property type="entry name" value="WD40"/>
    <property type="match status" value="1"/>
</dbReference>
<organism evidence="7 8">
    <name type="scientific">Macrolepiota fuliginosa MF-IS2</name>
    <dbReference type="NCBI Taxonomy" id="1400762"/>
    <lineage>
        <taxon>Eukaryota</taxon>
        <taxon>Fungi</taxon>
        <taxon>Dikarya</taxon>
        <taxon>Basidiomycota</taxon>
        <taxon>Agaricomycotina</taxon>
        <taxon>Agaricomycetes</taxon>
        <taxon>Agaricomycetidae</taxon>
        <taxon>Agaricales</taxon>
        <taxon>Agaricineae</taxon>
        <taxon>Agaricaceae</taxon>
        <taxon>Macrolepiota</taxon>
    </lineage>
</organism>
<dbReference type="PRINTS" id="PR01547">
    <property type="entry name" value="YEAST176DUF"/>
</dbReference>
<dbReference type="GO" id="GO:0030307">
    <property type="term" value="P:positive regulation of cell growth"/>
    <property type="evidence" value="ECO:0007669"/>
    <property type="project" value="TreeGrafter"/>
</dbReference>